<comment type="caution">
    <text evidence="2">The sequence shown here is derived from an EMBL/GenBank/DDBJ whole genome shotgun (WGS) entry which is preliminary data.</text>
</comment>
<gene>
    <name evidence="2" type="ORF">V2H45_12050</name>
</gene>
<evidence type="ECO:0000313" key="2">
    <source>
        <dbReference type="EMBL" id="MEE3717486.1"/>
    </source>
</evidence>
<evidence type="ECO:0000313" key="3">
    <source>
        <dbReference type="Proteomes" id="UP001333818"/>
    </source>
</evidence>
<dbReference type="InterPro" id="IPR027417">
    <property type="entry name" value="P-loop_NTPase"/>
</dbReference>
<reference evidence="2" key="1">
    <citation type="submission" date="2024-01" db="EMBL/GenBank/DDBJ databases">
        <title>Bank of Algae and Cyanobacteria of the Azores (BACA) strain genomes.</title>
        <authorList>
            <person name="Luz R."/>
            <person name="Cordeiro R."/>
            <person name="Fonseca A."/>
            <person name="Goncalves V."/>
        </authorList>
    </citation>
    <scope>NUCLEOTIDE SEQUENCE</scope>
    <source>
        <strain evidence="2">BACA0141</strain>
    </source>
</reference>
<dbReference type="AlphaFoldDB" id="A0AAW9Q4D6"/>
<organism evidence="2 3">
    <name type="scientific">Tumidithrix elongata BACA0141</name>
    <dbReference type="NCBI Taxonomy" id="2716417"/>
    <lineage>
        <taxon>Bacteria</taxon>
        <taxon>Bacillati</taxon>
        <taxon>Cyanobacteriota</taxon>
        <taxon>Cyanophyceae</taxon>
        <taxon>Pseudanabaenales</taxon>
        <taxon>Pseudanabaenaceae</taxon>
        <taxon>Tumidithrix</taxon>
        <taxon>Tumidithrix elongata</taxon>
    </lineage>
</organism>
<dbReference type="EMBL" id="JAZBJZ010000043">
    <property type="protein sequence ID" value="MEE3717486.1"/>
    <property type="molecule type" value="Genomic_DNA"/>
</dbReference>
<dbReference type="SUPFAM" id="SSF52540">
    <property type="entry name" value="P-loop containing nucleoside triphosphate hydrolases"/>
    <property type="match status" value="1"/>
</dbReference>
<accession>A0AAW9Q4D6</accession>
<keyword evidence="3" id="KW-1185">Reference proteome</keyword>
<dbReference type="Proteomes" id="UP001333818">
    <property type="component" value="Unassembled WGS sequence"/>
</dbReference>
<name>A0AAW9Q4D6_9CYAN</name>
<feature type="domain" description="vWA-MoxR associated protein N-terminal HTH" evidence="1">
    <location>
        <begin position="1"/>
        <end position="86"/>
    </location>
</feature>
<evidence type="ECO:0000259" key="1">
    <source>
        <dbReference type="Pfam" id="PF26355"/>
    </source>
</evidence>
<dbReference type="Pfam" id="PF14516">
    <property type="entry name" value="AAA_35"/>
    <property type="match status" value="1"/>
</dbReference>
<dbReference type="Pfam" id="PF26355">
    <property type="entry name" value="HTH_VMAP-M9"/>
    <property type="match status" value="1"/>
</dbReference>
<dbReference type="RefSeq" id="WP_330483915.1">
    <property type="nucleotide sequence ID" value="NZ_JAZBJZ010000043.1"/>
</dbReference>
<sequence length="439" mass="49675">MNVEEALGLVDRLLIAKTGKALNDLQRTVFRGAWQGKSFTEIHQACSDRCGLDHLMRNVGPELWQLLSDVLGTKVTKNNLQGPVERFFADAQIASFPEKISVTESSSSPHYVSRNPYESECYREILKAGSLIRIKAPQEMGKTWLTERILDHARLQGYQTQIFSFDLSDRMVFADLTRFSKWFCASVGQALRLPNKLDDYWQDIFACNYNSTIYFENYVLAQLNSPLVLALDKVDLVFEHPEIAHDFCGLLRGWNQRAAQGDRVGKIWKNLRLIVVHSTEVYGALDINHSPLGGIGTVVKLSEFSAGQVCELARKYQLNWDETQVGQLMAMVGGHPALIKQALHQIAHQSLSLDRLIQTAPTEAGIYGDHLRRHLAHLQDRPNLAKAFKEVAIASEPVQLQSLQAFKLESMGLISLQGDRAIPRCSLYRQYFRDRLESF</sequence>
<proteinExistence type="predicted"/>
<protein>
    <submittedName>
        <fullName evidence="2">AAA-like domain-containing protein</fullName>
    </submittedName>
</protein>
<dbReference type="InterPro" id="IPR058651">
    <property type="entry name" value="HTH_VMAP-M9"/>
</dbReference>